<dbReference type="PANTHER" id="PTHR47706">
    <property type="entry name" value="NMRA-LIKE FAMILY PROTEIN"/>
    <property type="match status" value="1"/>
</dbReference>
<dbReference type="OMA" id="NRTATIW"/>
<accession>A0A135LAT7</accession>
<dbReference type="STRING" id="5078.A0A135LAT7"/>
<reference evidence="4 5" key="1">
    <citation type="journal article" date="2016" name="BMC Genomics">
        <title>Genome sequencing and secondary metabolism of the postharvest pathogen Penicillium griseofulvum.</title>
        <authorList>
            <person name="Banani H."/>
            <person name="Marcet-Houben M."/>
            <person name="Ballester A.R."/>
            <person name="Abbruscato P."/>
            <person name="Gonzalez-Candelas L."/>
            <person name="Gabaldon T."/>
            <person name="Spadaro D."/>
        </authorList>
    </citation>
    <scope>NUCLEOTIDE SEQUENCE [LARGE SCALE GENOMIC DNA]</scope>
    <source>
        <strain evidence="4 5">PG3</strain>
    </source>
</reference>
<keyword evidence="2" id="KW-0560">Oxidoreductase</keyword>
<feature type="domain" description="NmrA-like" evidence="3">
    <location>
        <begin position="6"/>
        <end position="241"/>
    </location>
</feature>
<keyword evidence="5" id="KW-1185">Reference proteome</keyword>
<dbReference type="InterPro" id="IPR036291">
    <property type="entry name" value="NAD(P)-bd_dom_sf"/>
</dbReference>
<dbReference type="Pfam" id="PF05368">
    <property type="entry name" value="NmrA"/>
    <property type="match status" value="1"/>
</dbReference>
<name>A0A135LAT7_PENPA</name>
<evidence type="ECO:0000313" key="4">
    <source>
        <dbReference type="EMBL" id="KXG46103.1"/>
    </source>
</evidence>
<proteinExistence type="predicted"/>
<comment type="caution">
    <text evidence="4">The sequence shown here is derived from an EMBL/GenBank/DDBJ whole genome shotgun (WGS) entry which is preliminary data.</text>
</comment>
<dbReference type="InterPro" id="IPR051609">
    <property type="entry name" value="NmrA/Isoflavone_reductase-like"/>
</dbReference>
<dbReference type="GeneID" id="63707972"/>
<evidence type="ECO:0000259" key="3">
    <source>
        <dbReference type="Pfam" id="PF05368"/>
    </source>
</evidence>
<dbReference type="CDD" id="cd05259">
    <property type="entry name" value="PCBER_SDR_a"/>
    <property type="match status" value="1"/>
</dbReference>
<evidence type="ECO:0000256" key="1">
    <source>
        <dbReference type="ARBA" id="ARBA00022857"/>
    </source>
</evidence>
<dbReference type="Gene3D" id="3.90.25.10">
    <property type="entry name" value="UDP-galactose 4-epimerase, domain 1"/>
    <property type="match status" value="1"/>
</dbReference>
<protein>
    <recommendedName>
        <fullName evidence="3">NmrA-like domain-containing protein</fullName>
    </recommendedName>
</protein>
<gene>
    <name evidence="4" type="ORF">PGRI_049590</name>
</gene>
<sequence length="300" mass="32755">MASYLKNVAIIGASGSIGKIILDGLAASSRFEITVISRKESEATFPPDMIVLKTDYSEEGLESAFKGKDVVISAVGVGAFGEQKKFVDAAIRAGVKRFIPSEFSVNSQNEAVLQLLPLFEQKKELVEYLKKQETDGLTWTGIASSGLFDWSLANGFLEFDIARHTATIWDGGNKSFTLTNQKALGEAVVSLLLHPHETKNQFLFIASVETTQKDILAALEKESGVKWTVNETTTDFQVNQAVEKLAAGDFNGVFALVRATVFGNIPGLHSNYAKEEKLANNVLGLHLETVRDVVKRVLKE</sequence>
<dbReference type="EMBL" id="LHQR01000069">
    <property type="protein sequence ID" value="KXG46103.1"/>
    <property type="molecule type" value="Genomic_DNA"/>
</dbReference>
<dbReference type="InterPro" id="IPR045312">
    <property type="entry name" value="PCBER-like"/>
</dbReference>
<dbReference type="RefSeq" id="XP_040644639.1">
    <property type="nucleotide sequence ID" value="XM_040792672.1"/>
</dbReference>
<dbReference type="Proteomes" id="UP000070168">
    <property type="component" value="Unassembled WGS sequence"/>
</dbReference>
<evidence type="ECO:0000313" key="5">
    <source>
        <dbReference type="Proteomes" id="UP000070168"/>
    </source>
</evidence>
<dbReference type="SUPFAM" id="SSF51735">
    <property type="entry name" value="NAD(P)-binding Rossmann-fold domains"/>
    <property type="match status" value="1"/>
</dbReference>
<organism evidence="4 5">
    <name type="scientific">Penicillium patulum</name>
    <name type="common">Penicillium griseofulvum</name>
    <dbReference type="NCBI Taxonomy" id="5078"/>
    <lineage>
        <taxon>Eukaryota</taxon>
        <taxon>Fungi</taxon>
        <taxon>Dikarya</taxon>
        <taxon>Ascomycota</taxon>
        <taxon>Pezizomycotina</taxon>
        <taxon>Eurotiomycetes</taxon>
        <taxon>Eurotiomycetidae</taxon>
        <taxon>Eurotiales</taxon>
        <taxon>Aspergillaceae</taxon>
        <taxon>Penicillium</taxon>
    </lineage>
</organism>
<dbReference type="PANTHER" id="PTHR47706:SF9">
    <property type="entry name" value="NMRA-LIKE DOMAIN-CONTAINING PROTEIN-RELATED"/>
    <property type="match status" value="1"/>
</dbReference>
<dbReference type="AlphaFoldDB" id="A0A135LAT7"/>
<keyword evidence="1" id="KW-0521">NADP</keyword>
<dbReference type="GO" id="GO:0016491">
    <property type="term" value="F:oxidoreductase activity"/>
    <property type="evidence" value="ECO:0007669"/>
    <property type="project" value="UniProtKB-KW"/>
</dbReference>
<evidence type="ECO:0000256" key="2">
    <source>
        <dbReference type="ARBA" id="ARBA00023002"/>
    </source>
</evidence>
<dbReference type="InterPro" id="IPR008030">
    <property type="entry name" value="NmrA-like"/>
</dbReference>
<dbReference type="OrthoDB" id="9974981at2759"/>
<dbReference type="Gene3D" id="3.40.50.720">
    <property type="entry name" value="NAD(P)-binding Rossmann-like Domain"/>
    <property type="match status" value="1"/>
</dbReference>